<dbReference type="Pfam" id="PF07484">
    <property type="entry name" value="Collar"/>
    <property type="match status" value="1"/>
</dbReference>
<protein>
    <submittedName>
        <fullName evidence="3">Phage tail protein</fullName>
    </submittedName>
</protein>
<evidence type="ECO:0000259" key="2">
    <source>
        <dbReference type="Pfam" id="PF07484"/>
    </source>
</evidence>
<dbReference type="Gene3D" id="3.90.1340.10">
    <property type="entry name" value="Phage tail collar domain"/>
    <property type="match status" value="1"/>
</dbReference>
<gene>
    <name evidence="3" type="ORF">MAF45_09440</name>
</gene>
<proteinExistence type="predicted"/>
<dbReference type="Proteomes" id="UP001297600">
    <property type="component" value="Unassembled WGS sequence"/>
</dbReference>
<dbReference type="SUPFAM" id="SSF88874">
    <property type="entry name" value="Receptor-binding domain of short tail fibre protein gp12"/>
    <property type="match status" value="1"/>
</dbReference>
<evidence type="ECO:0000313" key="4">
    <source>
        <dbReference type="Proteomes" id="UP001297600"/>
    </source>
</evidence>
<evidence type="ECO:0000313" key="3">
    <source>
        <dbReference type="EMBL" id="MCG5031660.1"/>
    </source>
</evidence>
<accession>A0ABS9MSS7</accession>
<dbReference type="InterPro" id="IPR037053">
    <property type="entry name" value="Phage_tail_collar_dom_sf"/>
</dbReference>
<keyword evidence="4" id="KW-1185">Reference proteome</keyword>
<dbReference type="InterPro" id="IPR011083">
    <property type="entry name" value="Phage_tail_collar_dom"/>
</dbReference>
<evidence type="ECO:0000256" key="1">
    <source>
        <dbReference type="SAM" id="MobiDB-lite"/>
    </source>
</evidence>
<sequence length="255" mass="26831">MDRIFLSGAVQNEPNIPDDVDPGYPTDGSSGGGIASTVPGAIWYNAVMMELINAIKGGGITPDRHDNAQLDAAIKAQIKTVNQALSDAVAQIQAKVAQVEVVPPGAIMFFPTSSSPNANWLVCNGQAVSRSAYANLFSVIGTKYGSGNGSTTFNLPYLIDKTVWGGQSNVGEQRSAGLPNITGGIKVAVDSGGERNAWGAAYYGGAYDPNFRHMNEGYHEWGNEIVFDASRSNGIYGRSGTVQPPALVLLPCIHI</sequence>
<name>A0ABS9MSS7_9BURK</name>
<feature type="domain" description="Phage tail collar" evidence="2">
    <location>
        <begin position="105"/>
        <end position="160"/>
    </location>
</feature>
<dbReference type="RefSeq" id="WP_237979964.1">
    <property type="nucleotide sequence ID" value="NZ_JAKNCT010000012.1"/>
</dbReference>
<feature type="region of interest" description="Disordered" evidence="1">
    <location>
        <begin position="11"/>
        <end position="31"/>
    </location>
</feature>
<comment type="caution">
    <text evidence="3">The sequence shown here is derived from an EMBL/GenBank/DDBJ whole genome shotgun (WGS) entry which is preliminary data.</text>
</comment>
<dbReference type="EMBL" id="JAKNCT010000012">
    <property type="protein sequence ID" value="MCG5031660.1"/>
    <property type="molecule type" value="Genomic_DNA"/>
</dbReference>
<organism evidence="3 4">
    <name type="scientific">Mesosutterella porci</name>
    <dbReference type="NCBI Taxonomy" id="2915351"/>
    <lineage>
        <taxon>Bacteria</taxon>
        <taxon>Pseudomonadati</taxon>
        <taxon>Pseudomonadota</taxon>
        <taxon>Betaproteobacteria</taxon>
        <taxon>Burkholderiales</taxon>
        <taxon>Sutterellaceae</taxon>
        <taxon>Mesosutterella</taxon>
    </lineage>
</organism>
<reference evidence="3 4" key="1">
    <citation type="submission" date="2022-02" db="EMBL/GenBank/DDBJ databases">
        <title>Mesosutterella porci, a novel member of the family Sutterellaceae from pig feces.</title>
        <authorList>
            <person name="Wylensek D."/>
            <person name="Clavel T."/>
        </authorList>
    </citation>
    <scope>NUCLEOTIDE SEQUENCE [LARGE SCALE GENOMIC DNA]</scope>
    <source>
        <strain evidence="4">oilRF-744-wt-GAM-9</strain>
    </source>
</reference>